<proteinExistence type="predicted"/>
<evidence type="ECO:0000313" key="2">
    <source>
        <dbReference type="EMBL" id="GIG20230.1"/>
    </source>
</evidence>
<feature type="chain" id="PRO_5037425266" evidence="1">
    <location>
        <begin position="31"/>
        <end position="202"/>
    </location>
</feature>
<accession>A0A919P054</accession>
<keyword evidence="1" id="KW-0732">Signal</keyword>
<dbReference type="Proteomes" id="UP000632740">
    <property type="component" value="Unassembled WGS sequence"/>
</dbReference>
<evidence type="ECO:0000313" key="3">
    <source>
        <dbReference type="Proteomes" id="UP000632740"/>
    </source>
</evidence>
<feature type="signal peptide" evidence="1">
    <location>
        <begin position="1"/>
        <end position="30"/>
    </location>
</feature>
<comment type="caution">
    <text evidence="2">The sequence shown here is derived from an EMBL/GenBank/DDBJ whole genome shotgun (WGS) entry which is preliminary data.</text>
</comment>
<dbReference type="EMBL" id="BONK01000003">
    <property type="protein sequence ID" value="GIG20230.1"/>
    <property type="molecule type" value="Genomic_DNA"/>
</dbReference>
<organism evidence="2 3">
    <name type="scientific">Cellulomonas chitinilytica</name>
    <dbReference type="NCBI Taxonomy" id="398759"/>
    <lineage>
        <taxon>Bacteria</taxon>
        <taxon>Bacillati</taxon>
        <taxon>Actinomycetota</taxon>
        <taxon>Actinomycetes</taxon>
        <taxon>Micrococcales</taxon>
        <taxon>Cellulomonadaceae</taxon>
        <taxon>Cellulomonas</taxon>
    </lineage>
</organism>
<gene>
    <name evidence="2" type="ORF">Cch01nite_09540</name>
</gene>
<sequence length="202" mass="20750">MHTRRTLTVALSTVLALSVAGIVGATGAQAAPVAQTQVSAQVATKQVAKKPKPKSRAVRGARGGSFAAQVQATAASVAAPYWVDVAWVDTTSCGERGGVSRTFVTVRGCSTPGTGTIELSLGGGNPANTRVSRGRVLAMVTAVTQHEVAHRLIERTTGSLFPVERNENVADAYAVTYLGMNPALVSYGYTDGDVATAVAIHG</sequence>
<keyword evidence="3" id="KW-1185">Reference proteome</keyword>
<dbReference type="RefSeq" id="WP_203749337.1">
    <property type="nucleotide sequence ID" value="NZ_BONK01000003.1"/>
</dbReference>
<name>A0A919P054_9CELL</name>
<dbReference type="AlphaFoldDB" id="A0A919P054"/>
<evidence type="ECO:0000256" key="1">
    <source>
        <dbReference type="SAM" id="SignalP"/>
    </source>
</evidence>
<reference evidence="2" key="1">
    <citation type="submission" date="2021-01" db="EMBL/GenBank/DDBJ databases">
        <title>Whole genome shotgun sequence of Cellulomonas chitinilytica NBRC 110799.</title>
        <authorList>
            <person name="Komaki H."/>
            <person name="Tamura T."/>
        </authorList>
    </citation>
    <scope>NUCLEOTIDE SEQUENCE</scope>
    <source>
        <strain evidence="2">NBRC 110799</strain>
    </source>
</reference>
<protein>
    <submittedName>
        <fullName evidence="2">Uncharacterized protein</fullName>
    </submittedName>
</protein>